<reference evidence="1" key="2">
    <citation type="submission" date="2025-09" db="UniProtKB">
        <authorList>
            <consortium name="EnsemblPlants"/>
        </authorList>
    </citation>
    <scope>IDENTIFICATION</scope>
</reference>
<sequence length="177" mass="18673">MGGGQEDPEAGSAGGGKTMGHASSGPLPQSEPPHLRGQDPGQYQYGTFHPPPVGYPQPAPPPGFGGGYHNQQQPYAHAEPYQAQGYQAVPGSGYGPVVEGRPVRMHHRLPCCGLGMGWLLFIAGFFLAAIPWYIGAFILICVRVHDYREKPGYVACTIAAVIAAIVIPLGLAKGADW</sequence>
<organism evidence="1 2">
    <name type="scientific">Avena sativa</name>
    <name type="common">Oat</name>
    <dbReference type="NCBI Taxonomy" id="4498"/>
    <lineage>
        <taxon>Eukaryota</taxon>
        <taxon>Viridiplantae</taxon>
        <taxon>Streptophyta</taxon>
        <taxon>Embryophyta</taxon>
        <taxon>Tracheophyta</taxon>
        <taxon>Spermatophyta</taxon>
        <taxon>Magnoliopsida</taxon>
        <taxon>Liliopsida</taxon>
        <taxon>Poales</taxon>
        <taxon>Poaceae</taxon>
        <taxon>BOP clade</taxon>
        <taxon>Pooideae</taxon>
        <taxon>Poodae</taxon>
        <taxon>Poeae</taxon>
        <taxon>Poeae Chloroplast Group 1 (Aveneae type)</taxon>
        <taxon>Aveninae</taxon>
        <taxon>Avena</taxon>
    </lineage>
</organism>
<dbReference type="Proteomes" id="UP001732700">
    <property type="component" value="Chromosome 1A"/>
</dbReference>
<accession>A0ACD5TDN4</accession>
<protein>
    <submittedName>
        <fullName evidence="1">Uncharacterized protein</fullName>
    </submittedName>
</protein>
<keyword evidence="2" id="KW-1185">Reference proteome</keyword>
<evidence type="ECO:0000313" key="1">
    <source>
        <dbReference type="EnsemblPlants" id="AVESA.00010b.r2.1AG0036070.1.CDS"/>
    </source>
</evidence>
<proteinExistence type="predicted"/>
<evidence type="ECO:0000313" key="2">
    <source>
        <dbReference type="Proteomes" id="UP001732700"/>
    </source>
</evidence>
<reference evidence="1" key="1">
    <citation type="submission" date="2021-05" db="EMBL/GenBank/DDBJ databases">
        <authorList>
            <person name="Scholz U."/>
            <person name="Mascher M."/>
            <person name="Fiebig A."/>
        </authorList>
    </citation>
    <scope>NUCLEOTIDE SEQUENCE [LARGE SCALE GENOMIC DNA]</scope>
</reference>
<name>A0ACD5TDN4_AVESA</name>
<dbReference type="EnsemblPlants" id="AVESA.00010b.r2.1AG0036070.1">
    <property type="protein sequence ID" value="AVESA.00010b.r2.1AG0036070.1.CDS"/>
    <property type="gene ID" value="AVESA.00010b.r2.1AG0036070"/>
</dbReference>